<evidence type="ECO:0000313" key="1">
    <source>
        <dbReference type="EMBL" id="DAE29888.1"/>
    </source>
</evidence>
<accession>A0A8S5RES4</accession>
<dbReference type="EMBL" id="BK059100">
    <property type="protein sequence ID" value="DAE29888.1"/>
    <property type="molecule type" value="Genomic_DNA"/>
</dbReference>
<reference evidence="1" key="1">
    <citation type="journal article" date="2021" name="Proc. Natl. Acad. Sci. U.S.A.">
        <title>A Catalog of Tens of Thousands of Viruses from Human Metagenomes Reveals Hidden Associations with Chronic Diseases.</title>
        <authorList>
            <person name="Tisza M.J."/>
            <person name="Buck C.B."/>
        </authorList>
    </citation>
    <scope>NUCLEOTIDE SEQUENCE</scope>
    <source>
        <strain evidence="1">CtqEG8</strain>
    </source>
</reference>
<proteinExistence type="predicted"/>
<organism evidence="1">
    <name type="scientific">virus sp. ctqEG8</name>
    <dbReference type="NCBI Taxonomy" id="2827998"/>
    <lineage>
        <taxon>Viruses</taxon>
    </lineage>
</organism>
<name>A0A8S5RES4_9VIRU</name>
<protein>
    <submittedName>
        <fullName evidence="1">Uncharacterized protein</fullName>
    </submittedName>
</protein>
<sequence length="46" mass="5519">MRMVIEYRRVTGFDALFVIKQNSFSRKRLLRVIAGVFFIAIRAELW</sequence>